<organism evidence="1 2">
    <name type="scientific">Actinophytocola gossypii</name>
    <dbReference type="NCBI Taxonomy" id="2812003"/>
    <lineage>
        <taxon>Bacteria</taxon>
        <taxon>Bacillati</taxon>
        <taxon>Actinomycetota</taxon>
        <taxon>Actinomycetes</taxon>
        <taxon>Pseudonocardiales</taxon>
        <taxon>Pseudonocardiaceae</taxon>
    </lineage>
</organism>
<dbReference type="InterPro" id="IPR029058">
    <property type="entry name" value="AB_hydrolase_fold"/>
</dbReference>
<accession>A0ABT2JAE0</accession>
<dbReference type="RefSeq" id="WP_260191665.1">
    <property type="nucleotide sequence ID" value="NZ_JAFFZE010000012.1"/>
</dbReference>
<name>A0ABT2JAE0_9PSEU</name>
<sequence>MREFDDEGPRAEGPPVVWAGPDLGPALVVIDPMGTAKHAELPATWHTLERTHQIAWCRLPASQRSLEDVEDVLESLAERRPPRVALVATGEACAAAVALAGQFDDLVQLVLLVDPGEDTPDSALATVVARSTGQGGDTHAGDIDPDLDRVAAPLPLGHPDVVTRIAAALAEADQAAAEGR</sequence>
<protein>
    <recommendedName>
        <fullName evidence="3">Alpha/beta hydrolase</fullName>
    </recommendedName>
</protein>
<comment type="caution">
    <text evidence="1">The sequence shown here is derived from an EMBL/GenBank/DDBJ whole genome shotgun (WGS) entry which is preliminary data.</text>
</comment>
<evidence type="ECO:0008006" key="3">
    <source>
        <dbReference type="Google" id="ProtNLM"/>
    </source>
</evidence>
<dbReference type="Proteomes" id="UP001156441">
    <property type="component" value="Unassembled WGS sequence"/>
</dbReference>
<evidence type="ECO:0000313" key="2">
    <source>
        <dbReference type="Proteomes" id="UP001156441"/>
    </source>
</evidence>
<evidence type="ECO:0000313" key="1">
    <source>
        <dbReference type="EMBL" id="MCT2584259.1"/>
    </source>
</evidence>
<gene>
    <name evidence="1" type="ORF">JT362_14130</name>
</gene>
<dbReference type="EMBL" id="JAFFZE010000012">
    <property type="protein sequence ID" value="MCT2584259.1"/>
    <property type="molecule type" value="Genomic_DNA"/>
</dbReference>
<reference evidence="1 2" key="1">
    <citation type="submission" date="2021-02" db="EMBL/GenBank/DDBJ databases">
        <title>Actinophytocola xerophila sp. nov., isolated from soil of cotton cropping field.</title>
        <authorList>
            <person name="Huang R."/>
            <person name="Chen X."/>
            <person name="Ge X."/>
            <person name="Liu W."/>
        </authorList>
    </citation>
    <scope>NUCLEOTIDE SEQUENCE [LARGE SCALE GENOMIC DNA]</scope>
    <source>
        <strain evidence="1 2">S1-96</strain>
    </source>
</reference>
<keyword evidence="2" id="KW-1185">Reference proteome</keyword>
<dbReference type="SUPFAM" id="SSF53474">
    <property type="entry name" value="alpha/beta-Hydrolases"/>
    <property type="match status" value="1"/>
</dbReference>
<proteinExistence type="predicted"/>